<evidence type="ECO:0000313" key="2">
    <source>
        <dbReference type="EMBL" id="CAF3714686.1"/>
    </source>
</evidence>
<comment type="caution">
    <text evidence="1">The sequence shown here is derived from an EMBL/GenBank/DDBJ whole genome shotgun (WGS) entry which is preliminary data.</text>
</comment>
<accession>A0A8S2DNZ4</accession>
<protein>
    <submittedName>
        <fullName evidence="1">Uncharacterized protein</fullName>
    </submittedName>
</protein>
<name>A0A8S2DNZ4_9BILA</name>
<evidence type="ECO:0000313" key="3">
    <source>
        <dbReference type="Proteomes" id="UP000677228"/>
    </source>
</evidence>
<evidence type="ECO:0000313" key="1">
    <source>
        <dbReference type="EMBL" id="CAF0939336.1"/>
    </source>
</evidence>
<proteinExistence type="predicted"/>
<sequence>MTESKQIIHLLRGLKPSIQQHVIISDPQKCAGLLEQAKWVEAATALTQPTYYFYCIYIYCIT</sequence>
<dbReference type="EMBL" id="CAJOBA010004494">
    <property type="protein sequence ID" value="CAF3714686.1"/>
    <property type="molecule type" value="Genomic_DNA"/>
</dbReference>
<dbReference type="AlphaFoldDB" id="A0A8S2DNZ4"/>
<dbReference type="EMBL" id="CAJNOK010004490">
    <property type="protein sequence ID" value="CAF0939336.1"/>
    <property type="molecule type" value="Genomic_DNA"/>
</dbReference>
<gene>
    <name evidence="1" type="ORF">OVA965_LOCUS11554</name>
    <name evidence="2" type="ORF">TMI583_LOCUS11555</name>
</gene>
<dbReference type="Proteomes" id="UP000682733">
    <property type="component" value="Unassembled WGS sequence"/>
</dbReference>
<reference evidence="1" key="1">
    <citation type="submission" date="2021-02" db="EMBL/GenBank/DDBJ databases">
        <authorList>
            <person name="Nowell W R."/>
        </authorList>
    </citation>
    <scope>NUCLEOTIDE SEQUENCE</scope>
</reference>
<organism evidence="1 3">
    <name type="scientific">Didymodactylos carnosus</name>
    <dbReference type="NCBI Taxonomy" id="1234261"/>
    <lineage>
        <taxon>Eukaryota</taxon>
        <taxon>Metazoa</taxon>
        <taxon>Spiralia</taxon>
        <taxon>Gnathifera</taxon>
        <taxon>Rotifera</taxon>
        <taxon>Eurotatoria</taxon>
        <taxon>Bdelloidea</taxon>
        <taxon>Philodinida</taxon>
        <taxon>Philodinidae</taxon>
        <taxon>Didymodactylos</taxon>
    </lineage>
</organism>
<dbReference type="Proteomes" id="UP000677228">
    <property type="component" value="Unassembled WGS sequence"/>
</dbReference>
<feature type="non-terminal residue" evidence="1">
    <location>
        <position position="62"/>
    </location>
</feature>